<dbReference type="PROSITE" id="PS50885">
    <property type="entry name" value="HAMP"/>
    <property type="match status" value="1"/>
</dbReference>
<dbReference type="Gene3D" id="6.10.340.10">
    <property type="match status" value="1"/>
</dbReference>
<evidence type="ECO:0000256" key="2">
    <source>
        <dbReference type="ARBA" id="ARBA00004370"/>
    </source>
</evidence>
<keyword evidence="6" id="KW-0418">Kinase</keyword>
<dbReference type="InterPro" id="IPR036890">
    <property type="entry name" value="HATPase_C_sf"/>
</dbReference>
<evidence type="ECO:0000256" key="1">
    <source>
        <dbReference type="ARBA" id="ARBA00000085"/>
    </source>
</evidence>
<comment type="subcellular location">
    <subcellularLocation>
        <location evidence="2">Membrane</location>
    </subcellularLocation>
</comment>
<dbReference type="InterPro" id="IPR004358">
    <property type="entry name" value="Sig_transdc_His_kin-like_C"/>
</dbReference>
<dbReference type="InterPro" id="IPR003660">
    <property type="entry name" value="HAMP_dom"/>
</dbReference>
<dbReference type="CDD" id="cd00075">
    <property type="entry name" value="HATPase"/>
    <property type="match status" value="1"/>
</dbReference>
<dbReference type="InterPro" id="IPR003594">
    <property type="entry name" value="HATPase_dom"/>
</dbReference>
<accession>A0ABR7NSN7</accession>
<dbReference type="PROSITE" id="PS51257">
    <property type="entry name" value="PROKAR_LIPOPROTEIN"/>
    <property type="match status" value="1"/>
</dbReference>
<evidence type="ECO:0000259" key="9">
    <source>
        <dbReference type="PROSITE" id="PS50109"/>
    </source>
</evidence>
<reference evidence="11 12" key="1">
    <citation type="submission" date="2020-08" db="EMBL/GenBank/DDBJ databases">
        <title>Genome public.</title>
        <authorList>
            <person name="Liu C."/>
            <person name="Sun Q."/>
        </authorList>
    </citation>
    <scope>NUCLEOTIDE SEQUENCE [LARGE SCALE GENOMIC DNA]</scope>
    <source>
        <strain evidence="11 12">BX10</strain>
    </source>
</reference>
<dbReference type="RefSeq" id="WP_022273144.1">
    <property type="nucleotide sequence ID" value="NZ_JACRTJ010000018.1"/>
</dbReference>
<dbReference type="SMART" id="SM00388">
    <property type="entry name" value="HisKA"/>
    <property type="match status" value="1"/>
</dbReference>
<dbReference type="PANTHER" id="PTHR45453:SF1">
    <property type="entry name" value="PHOSPHATE REGULON SENSOR PROTEIN PHOR"/>
    <property type="match status" value="1"/>
</dbReference>
<evidence type="ECO:0000313" key="12">
    <source>
        <dbReference type="Proteomes" id="UP000647491"/>
    </source>
</evidence>
<dbReference type="Pfam" id="PF00512">
    <property type="entry name" value="HisKA"/>
    <property type="match status" value="1"/>
</dbReference>
<dbReference type="Pfam" id="PF02518">
    <property type="entry name" value="HATPase_c"/>
    <property type="match status" value="1"/>
</dbReference>
<keyword evidence="8" id="KW-0472">Membrane</keyword>
<dbReference type="Proteomes" id="UP000647491">
    <property type="component" value="Unassembled WGS sequence"/>
</dbReference>
<proteinExistence type="predicted"/>
<feature type="domain" description="HAMP" evidence="10">
    <location>
        <begin position="211"/>
        <end position="263"/>
    </location>
</feature>
<dbReference type="EMBL" id="JACRTJ010000018">
    <property type="protein sequence ID" value="MBC8599150.1"/>
    <property type="molecule type" value="Genomic_DNA"/>
</dbReference>
<name>A0ABR7NSN7_9FIRM</name>
<evidence type="ECO:0000256" key="5">
    <source>
        <dbReference type="ARBA" id="ARBA00022679"/>
    </source>
</evidence>
<dbReference type="InterPro" id="IPR050351">
    <property type="entry name" value="BphY/WalK/GraS-like"/>
</dbReference>
<dbReference type="InterPro" id="IPR003661">
    <property type="entry name" value="HisK_dim/P_dom"/>
</dbReference>
<keyword evidence="5" id="KW-0808">Transferase</keyword>
<dbReference type="SUPFAM" id="SSF47384">
    <property type="entry name" value="Homodimeric domain of signal transducing histidine kinase"/>
    <property type="match status" value="1"/>
</dbReference>
<feature type="transmembrane region" description="Helical" evidence="8">
    <location>
        <begin position="193"/>
        <end position="214"/>
    </location>
</feature>
<dbReference type="PRINTS" id="PR00344">
    <property type="entry name" value="BCTRLSENSOR"/>
</dbReference>
<evidence type="ECO:0000313" key="11">
    <source>
        <dbReference type="EMBL" id="MBC8599150.1"/>
    </source>
</evidence>
<feature type="transmembrane region" description="Helical" evidence="8">
    <location>
        <begin position="21"/>
        <end position="43"/>
    </location>
</feature>
<dbReference type="SMART" id="SM00387">
    <property type="entry name" value="HATPase_c"/>
    <property type="match status" value="1"/>
</dbReference>
<keyword evidence="8" id="KW-1133">Transmembrane helix</keyword>
<dbReference type="CDD" id="cd00082">
    <property type="entry name" value="HisKA"/>
    <property type="match status" value="1"/>
</dbReference>
<evidence type="ECO:0000256" key="8">
    <source>
        <dbReference type="SAM" id="Phobius"/>
    </source>
</evidence>
<keyword evidence="8" id="KW-0812">Transmembrane</keyword>
<evidence type="ECO:0000259" key="10">
    <source>
        <dbReference type="PROSITE" id="PS50885"/>
    </source>
</evidence>
<keyword evidence="7" id="KW-0902">Two-component regulatory system</keyword>
<keyword evidence="12" id="KW-1185">Reference proteome</keyword>
<evidence type="ECO:0000256" key="4">
    <source>
        <dbReference type="ARBA" id="ARBA00022553"/>
    </source>
</evidence>
<dbReference type="PROSITE" id="PS50109">
    <property type="entry name" value="HIS_KIN"/>
    <property type="match status" value="1"/>
</dbReference>
<dbReference type="InterPro" id="IPR036097">
    <property type="entry name" value="HisK_dim/P_sf"/>
</dbReference>
<dbReference type="EC" id="2.7.13.3" evidence="3"/>
<protein>
    <recommendedName>
        <fullName evidence="3">histidine kinase</fullName>
        <ecNumber evidence="3">2.7.13.3</ecNumber>
    </recommendedName>
</protein>
<sequence length="497" mass="56354">MKWIRSRIGEFYHKHTPSIRVPMLLFVVAACMIPLLIQGRLIAQSSRQMQVERRIIDVQNQCQILSNKMSRNGYLGNSGVDTSGTDTELSMLADIFNGRILIVNSGFRIVKDTFSLAEGKICISDETLRCFQGETTSRYDTEKHYFILAVPIADTVQTADARKSPKTAGVMLVTVSTESMFNMEEALLDKASLYQLTVFILCLILAFFAVGFFVKPFRAIVKFLDRVAEGGLDEDIAEESYRETKQISRAINKTLQSLKAVDQSRQEFVSNVSHELKTPITSIRVLADSLMSMDEVPKELYQEFMGDISDEIDRESKIIDDLLTLVRMDKSSAEINITQTNINALVEMILKRLRPIARRRNIELIFESIREVTADIDEVKFSLAVNNLVENAVKYNREDGWVRVTLDADHKFFYIKVSDSGIGIPEEYKERVFERFYRVDKARSRETGGTGLGLAITKSVIFMHHGSIQVESKEDIGTTFTVKIPLMYIPSTGKEKP</sequence>
<evidence type="ECO:0000256" key="6">
    <source>
        <dbReference type="ARBA" id="ARBA00022777"/>
    </source>
</evidence>
<dbReference type="Gene3D" id="3.30.565.10">
    <property type="entry name" value="Histidine kinase-like ATPase, C-terminal domain"/>
    <property type="match status" value="1"/>
</dbReference>
<evidence type="ECO:0000256" key="3">
    <source>
        <dbReference type="ARBA" id="ARBA00012438"/>
    </source>
</evidence>
<dbReference type="PANTHER" id="PTHR45453">
    <property type="entry name" value="PHOSPHATE REGULON SENSOR PROTEIN PHOR"/>
    <property type="match status" value="1"/>
</dbReference>
<keyword evidence="4" id="KW-0597">Phosphoprotein</keyword>
<feature type="domain" description="Histidine kinase" evidence="9">
    <location>
        <begin position="271"/>
        <end position="488"/>
    </location>
</feature>
<dbReference type="SUPFAM" id="SSF55874">
    <property type="entry name" value="ATPase domain of HSP90 chaperone/DNA topoisomerase II/histidine kinase"/>
    <property type="match status" value="1"/>
</dbReference>
<dbReference type="InterPro" id="IPR005467">
    <property type="entry name" value="His_kinase_dom"/>
</dbReference>
<comment type="caution">
    <text evidence="11">The sequence shown here is derived from an EMBL/GenBank/DDBJ whole genome shotgun (WGS) entry which is preliminary data.</text>
</comment>
<dbReference type="Gene3D" id="1.10.287.130">
    <property type="match status" value="1"/>
</dbReference>
<gene>
    <name evidence="11" type="ORF">H8708_07900</name>
</gene>
<comment type="catalytic activity">
    <reaction evidence="1">
        <text>ATP + protein L-histidine = ADP + protein N-phospho-L-histidine.</text>
        <dbReference type="EC" id="2.7.13.3"/>
    </reaction>
</comment>
<evidence type="ECO:0000256" key="7">
    <source>
        <dbReference type="ARBA" id="ARBA00023012"/>
    </source>
</evidence>
<organism evidence="11 12">
    <name type="scientific">Enterocloster hominis</name>
    <name type="common">ex Liu et al. 2021</name>
    <dbReference type="NCBI Taxonomy" id="2763663"/>
    <lineage>
        <taxon>Bacteria</taxon>
        <taxon>Bacillati</taxon>
        <taxon>Bacillota</taxon>
        <taxon>Clostridia</taxon>
        <taxon>Lachnospirales</taxon>
        <taxon>Lachnospiraceae</taxon>
        <taxon>Enterocloster</taxon>
    </lineage>
</organism>